<dbReference type="InterPro" id="IPR007493">
    <property type="entry name" value="DUF538"/>
</dbReference>
<dbReference type="EMBL" id="JAVIJP010000009">
    <property type="protein sequence ID" value="KAL3648061.1"/>
    <property type="molecule type" value="Genomic_DNA"/>
</dbReference>
<dbReference type="InterPro" id="IPR036758">
    <property type="entry name" value="At5g01610-like"/>
</dbReference>
<reference evidence="3" key="1">
    <citation type="journal article" date="2024" name="IScience">
        <title>Strigolactones Initiate the Formation of Haustorium-like Structures in Castilleja.</title>
        <authorList>
            <person name="Buerger M."/>
            <person name="Peterson D."/>
            <person name="Chory J."/>
        </authorList>
    </citation>
    <scope>NUCLEOTIDE SEQUENCE [LARGE SCALE GENOMIC DNA]</scope>
</reference>
<keyword evidence="1" id="KW-0732">Signal</keyword>
<dbReference type="Pfam" id="PF04398">
    <property type="entry name" value="DUF538"/>
    <property type="match status" value="1"/>
</dbReference>
<dbReference type="PANTHER" id="PTHR31676">
    <property type="entry name" value="T31J12.3 PROTEIN-RELATED"/>
    <property type="match status" value="1"/>
</dbReference>
<dbReference type="Proteomes" id="UP001632038">
    <property type="component" value="Unassembled WGS sequence"/>
</dbReference>
<dbReference type="Gene3D" id="2.30.240.10">
    <property type="entry name" value="At5g01610-like"/>
    <property type="match status" value="1"/>
</dbReference>
<protein>
    <submittedName>
        <fullName evidence="2">Uncharacterized protein</fullName>
    </submittedName>
</protein>
<gene>
    <name evidence="2" type="ORF">CASFOL_009029</name>
</gene>
<accession>A0ABD3E1R8</accession>
<dbReference type="SUPFAM" id="SSF141562">
    <property type="entry name" value="At5g01610-like"/>
    <property type="match status" value="1"/>
</dbReference>
<dbReference type="PANTHER" id="PTHR31676:SF173">
    <property type="entry name" value="DUF538 DOMAIN-CONTAINING PROTEIN"/>
    <property type="match status" value="1"/>
</dbReference>
<feature type="chain" id="PRO_5044753847" evidence="1">
    <location>
        <begin position="27"/>
        <end position="170"/>
    </location>
</feature>
<organism evidence="2 3">
    <name type="scientific">Castilleja foliolosa</name>
    <dbReference type="NCBI Taxonomy" id="1961234"/>
    <lineage>
        <taxon>Eukaryota</taxon>
        <taxon>Viridiplantae</taxon>
        <taxon>Streptophyta</taxon>
        <taxon>Embryophyta</taxon>
        <taxon>Tracheophyta</taxon>
        <taxon>Spermatophyta</taxon>
        <taxon>Magnoliopsida</taxon>
        <taxon>eudicotyledons</taxon>
        <taxon>Gunneridae</taxon>
        <taxon>Pentapetalae</taxon>
        <taxon>asterids</taxon>
        <taxon>lamiids</taxon>
        <taxon>Lamiales</taxon>
        <taxon>Orobanchaceae</taxon>
        <taxon>Pedicularideae</taxon>
        <taxon>Castillejinae</taxon>
        <taxon>Castilleja</taxon>
    </lineage>
</organism>
<evidence type="ECO:0000256" key="1">
    <source>
        <dbReference type="SAM" id="SignalP"/>
    </source>
</evidence>
<keyword evidence="3" id="KW-1185">Reference proteome</keyword>
<sequence>MSSLARLLLTLSLAFIISATSPPSTAANPLTVYEALESYGFPPGLVPTGATGYELDPATGKFSAHLNSSCSFTIDGYDLKYKDTITGTISTDKIKDLTGIQVKVLLFWVNIIEVSKEGDQLELSVGIASADFPADNFYESPECGCGFDCVNSEKRNGKFSFKNNIPLAEV</sequence>
<evidence type="ECO:0000313" key="3">
    <source>
        <dbReference type="Proteomes" id="UP001632038"/>
    </source>
</evidence>
<proteinExistence type="predicted"/>
<evidence type="ECO:0000313" key="2">
    <source>
        <dbReference type="EMBL" id="KAL3648061.1"/>
    </source>
</evidence>
<dbReference type="AlphaFoldDB" id="A0ABD3E1R8"/>
<name>A0ABD3E1R8_9LAMI</name>
<comment type="caution">
    <text evidence="2">The sequence shown here is derived from an EMBL/GenBank/DDBJ whole genome shotgun (WGS) entry which is preliminary data.</text>
</comment>
<feature type="signal peptide" evidence="1">
    <location>
        <begin position="1"/>
        <end position="26"/>
    </location>
</feature>